<proteinExistence type="predicted"/>
<evidence type="ECO:0008006" key="3">
    <source>
        <dbReference type="Google" id="ProtNLM"/>
    </source>
</evidence>
<accession>A0ABT5VUW1</accession>
<organism evidence="1 2">
    <name type="scientific">Paralabilibaculum antarcticum</name>
    <dbReference type="NCBI Taxonomy" id="2912572"/>
    <lineage>
        <taxon>Bacteria</taxon>
        <taxon>Pseudomonadati</taxon>
        <taxon>Bacteroidota</taxon>
        <taxon>Bacteroidia</taxon>
        <taxon>Marinilabiliales</taxon>
        <taxon>Marinifilaceae</taxon>
        <taxon>Paralabilibaculum</taxon>
    </lineage>
</organism>
<comment type="caution">
    <text evidence="1">The sequence shown here is derived from an EMBL/GenBank/DDBJ whole genome shotgun (WGS) entry which is preliminary data.</text>
</comment>
<gene>
    <name evidence="1" type="ORF">L3049_14425</name>
</gene>
<evidence type="ECO:0000313" key="1">
    <source>
        <dbReference type="EMBL" id="MDE5419193.1"/>
    </source>
</evidence>
<sequence>MEHKELIKERMLRQASRMWAIDEVYDESSFDPLVRILISALAAETESIYHEMDQVQDRVAQKLMNQLIPHIHGGVQPGYSVAIINPTDSVASLPANYKFLSRVRNEFDALREMQFISLQEAFLFKGGIKYMLSNSAYYQMTDYRFKSRIESEVLKDISVEKNDVLLGIEIPENKEGLNKFRLFFDSKENSVIRDTFYRQLKNAKFYFNDERLDVDFGLLSEEDDELSVDWGSSNSELVGIKKRVLSYYNRQFVKITRPLGSEADFSANGSQNEGNICWLRICFNEDFDSGILSSVNCFANAIPVVNLTEREKVFKSSENLSVISLQDEEAFFALDVVEGDDGVVYEEYGVQNGGEWENGTFLLRRDGVAGMSTENANEAINFLIGKLRNESAAFAMLDNGKFSDDLKVLGQIVSRLQQSVTQKKRYHSPVYMFLKYREIADTIFVKYYTTAGKVLKGIKPNTPILPYKGVSIQQTGGYFITPMVGARNVLNSDEQLYNNRYMMLSGGRIVTKKDIKSLVYNIFGEIVEQIDIEKGLMESEDSHTGFVRTIDIKLNINRELSEDDAIVFEGREVLHVLEERGSNIYPYCLFINGMQIFKQ</sequence>
<reference evidence="1 2" key="1">
    <citation type="submission" date="2022-01" db="EMBL/GenBank/DDBJ databases">
        <title>Labilibaculum sp. nov, a marine bacterium isolated from Antarctica.</title>
        <authorList>
            <person name="Dai W."/>
        </authorList>
    </citation>
    <scope>NUCLEOTIDE SEQUENCE [LARGE SCALE GENOMIC DNA]</scope>
    <source>
        <strain evidence="1 2">DW002</strain>
    </source>
</reference>
<dbReference type="Proteomes" id="UP001528920">
    <property type="component" value="Unassembled WGS sequence"/>
</dbReference>
<name>A0ABT5VUW1_9BACT</name>
<dbReference type="RefSeq" id="WP_275110523.1">
    <property type="nucleotide sequence ID" value="NZ_JAKJSC010000003.1"/>
</dbReference>
<evidence type="ECO:0000313" key="2">
    <source>
        <dbReference type="Proteomes" id="UP001528920"/>
    </source>
</evidence>
<keyword evidence="2" id="KW-1185">Reference proteome</keyword>
<dbReference type="EMBL" id="JAKJSC010000003">
    <property type="protein sequence ID" value="MDE5419193.1"/>
    <property type="molecule type" value="Genomic_DNA"/>
</dbReference>
<protein>
    <recommendedName>
        <fullName evidence="3">Baseplate protein J-like domain-containing protein</fullName>
    </recommendedName>
</protein>